<reference evidence="2" key="1">
    <citation type="submission" date="2006-09" db="EMBL/GenBank/DDBJ databases">
        <title>Complete sequence of Rhodopseudomonas palustris BisA53.</title>
        <authorList>
            <consortium name="US DOE Joint Genome Institute"/>
            <person name="Copeland A."/>
            <person name="Lucas S."/>
            <person name="Lapidus A."/>
            <person name="Barry K."/>
            <person name="Detter J.C."/>
            <person name="Glavina del Rio T."/>
            <person name="Hammon N."/>
            <person name="Israni S."/>
            <person name="Dalin E."/>
            <person name="Tice H."/>
            <person name="Pitluck S."/>
            <person name="Chain P."/>
            <person name="Malfatti S."/>
            <person name="Shin M."/>
            <person name="Vergez L."/>
            <person name="Schmutz J."/>
            <person name="Larimer F."/>
            <person name="Land M."/>
            <person name="Hauser L."/>
            <person name="Pelletier D.A."/>
            <person name="Kyrpides N."/>
            <person name="Kim E."/>
            <person name="Harwood C.S."/>
            <person name="Oda Y."/>
            <person name="Richardson P."/>
        </authorList>
    </citation>
    <scope>NUCLEOTIDE SEQUENCE [LARGE SCALE GENOMIC DNA]</scope>
    <source>
        <strain evidence="2">BisA53</strain>
    </source>
</reference>
<feature type="region of interest" description="Disordered" evidence="1">
    <location>
        <begin position="79"/>
        <end position="107"/>
    </location>
</feature>
<feature type="compositionally biased region" description="Polar residues" evidence="1">
    <location>
        <begin position="96"/>
        <end position="107"/>
    </location>
</feature>
<name>Q07KC3_RHOP5</name>
<dbReference type="AlphaFoldDB" id="Q07KC3"/>
<sequence length="107" mass="11215">MSFDGWDKTSDGGVILNPLCRIETAPLPHGVAGVLRIVYLTGGPNDETAAVQLVVAYQGVVRLINELQILHQMLTDNLPVEGQAGEPGEAAGNGNMPKTHNPSANGD</sequence>
<evidence type="ECO:0000256" key="1">
    <source>
        <dbReference type="SAM" id="MobiDB-lite"/>
    </source>
</evidence>
<protein>
    <submittedName>
        <fullName evidence="2">Uncharacterized protein</fullName>
    </submittedName>
</protein>
<dbReference type="KEGG" id="rpe:RPE_3681"/>
<feature type="compositionally biased region" description="Low complexity" evidence="1">
    <location>
        <begin position="81"/>
        <end position="94"/>
    </location>
</feature>
<evidence type="ECO:0000313" key="2">
    <source>
        <dbReference type="EMBL" id="ABJ07611.1"/>
    </source>
</evidence>
<proteinExistence type="predicted"/>
<accession>Q07KC3</accession>
<dbReference type="EMBL" id="CP000463">
    <property type="protein sequence ID" value="ABJ07611.1"/>
    <property type="molecule type" value="Genomic_DNA"/>
</dbReference>
<organism evidence="2">
    <name type="scientific">Rhodopseudomonas palustris (strain BisA53)</name>
    <dbReference type="NCBI Taxonomy" id="316055"/>
    <lineage>
        <taxon>Bacteria</taxon>
        <taxon>Pseudomonadati</taxon>
        <taxon>Pseudomonadota</taxon>
        <taxon>Alphaproteobacteria</taxon>
        <taxon>Hyphomicrobiales</taxon>
        <taxon>Nitrobacteraceae</taxon>
        <taxon>Rhodopseudomonas</taxon>
    </lineage>
</organism>
<gene>
    <name evidence="2" type="ordered locus">RPE_3681</name>
</gene>
<dbReference type="HOGENOM" id="CLU_2208032_0_0_5"/>